<dbReference type="PROSITE" id="PS00316">
    <property type="entry name" value="THAUMATIN_1"/>
    <property type="match status" value="1"/>
</dbReference>
<reference evidence="3" key="1">
    <citation type="submission" date="2020-02" db="EMBL/GenBank/DDBJ databases">
        <authorList>
            <person name="Scholz U."/>
            <person name="Mascher M."/>
            <person name="Fiebig A."/>
        </authorList>
    </citation>
    <scope>NUCLEOTIDE SEQUENCE</scope>
</reference>
<feature type="disulfide bond" evidence="1">
    <location>
        <begin position="194"/>
        <end position="204"/>
    </location>
</feature>
<dbReference type="InterPro" id="IPR017949">
    <property type="entry name" value="Thaumatin_CS"/>
</dbReference>
<dbReference type="Proteomes" id="UP000663760">
    <property type="component" value="Chromosome 6"/>
</dbReference>
<dbReference type="SUPFAM" id="SSF49870">
    <property type="entry name" value="Osmotin, thaumatin-like protein"/>
    <property type="match status" value="1"/>
</dbReference>
<evidence type="ECO:0000256" key="2">
    <source>
        <dbReference type="SAM" id="SignalP"/>
    </source>
</evidence>
<keyword evidence="4" id="KW-1185">Reference proteome</keyword>
<dbReference type="SMART" id="SM00205">
    <property type="entry name" value="THN"/>
    <property type="match status" value="1"/>
</dbReference>
<dbReference type="FunFam" id="2.60.110.10:FF:000001">
    <property type="entry name" value="THAUMATIN-LIKE PROTEIN 1"/>
    <property type="match status" value="1"/>
</dbReference>
<dbReference type="PROSITE" id="PS51367">
    <property type="entry name" value="THAUMATIN_2"/>
    <property type="match status" value="1"/>
</dbReference>
<feature type="chain" id="PRO_5029743930" evidence="2">
    <location>
        <begin position="24"/>
        <end position="267"/>
    </location>
</feature>
<dbReference type="Pfam" id="PF00314">
    <property type="entry name" value="Thaumatin"/>
    <property type="match status" value="1"/>
</dbReference>
<dbReference type="PANTHER" id="PTHR31048">
    <property type="entry name" value="OS03G0233200 PROTEIN"/>
    <property type="match status" value="1"/>
</dbReference>
<dbReference type="CDD" id="cd09218">
    <property type="entry name" value="TLP-PA"/>
    <property type="match status" value="1"/>
</dbReference>
<keyword evidence="1" id="KW-1015">Disulfide bond</keyword>
<evidence type="ECO:0000313" key="3">
    <source>
        <dbReference type="EMBL" id="CAA7398748.1"/>
    </source>
</evidence>
<feature type="disulfide bond" evidence="1">
    <location>
        <begin position="150"/>
        <end position="234"/>
    </location>
</feature>
<feature type="disulfide bond" evidence="1">
    <location>
        <begin position="163"/>
        <end position="180"/>
    </location>
</feature>
<feature type="signal peptide" evidence="2">
    <location>
        <begin position="1"/>
        <end position="23"/>
    </location>
</feature>
<feature type="disulfide bond" evidence="1">
    <location>
        <begin position="184"/>
        <end position="193"/>
    </location>
</feature>
<protein>
    <submittedName>
        <fullName evidence="3">Uncharacterized protein</fullName>
    </submittedName>
</protein>
<sequence>MAELVRGVVLLSAALQALTLCSACSFTVSNNCPHTIWPATLAGAGTPQLPTTGFLLAPGESAQIPASPGWSGRIWARTGCFFDEHGEGTCQTGDCGGKLQCGGMAALPPATLFEITLATSSSGRDFYDVSLVDGYNLPVYATPRGGGAACNATGCISDLNSGCPQELQVEVAGGDVVVACRSACEAFGLDEYCCSGEYADPTTCRPSAYSALFKAACPRAYSYAFDDSTSTFTCKAPEYAITFCPTPTRSARMISCITNYIDLTLLN</sequence>
<accession>A0A7I8KNU0</accession>
<feature type="disulfide bond" evidence="1">
    <location>
        <begin position="80"/>
        <end position="90"/>
    </location>
</feature>
<dbReference type="InterPro" id="IPR037176">
    <property type="entry name" value="Osmotin/thaumatin-like_sf"/>
</dbReference>
<dbReference type="EMBL" id="LR746269">
    <property type="protein sequence ID" value="CAA7398748.1"/>
    <property type="molecule type" value="Genomic_DNA"/>
</dbReference>
<keyword evidence="2" id="KW-0732">Signal</keyword>
<dbReference type="PRINTS" id="PR00347">
    <property type="entry name" value="THAUMATIN"/>
</dbReference>
<dbReference type="AlphaFoldDB" id="A0A7I8KNU0"/>
<gene>
    <name evidence="3" type="ORF">SI8410_06009413</name>
</gene>
<evidence type="ECO:0000256" key="1">
    <source>
        <dbReference type="PIRSR" id="PIRSR002703-1"/>
    </source>
</evidence>
<organism evidence="3 4">
    <name type="scientific">Spirodela intermedia</name>
    <name type="common">Intermediate duckweed</name>
    <dbReference type="NCBI Taxonomy" id="51605"/>
    <lineage>
        <taxon>Eukaryota</taxon>
        <taxon>Viridiplantae</taxon>
        <taxon>Streptophyta</taxon>
        <taxon>Embryophyta</taxon>
        <taxon>Tracheophyta</taxon>
        <taxon>Spermatophyta</taxon>
        <taxon>Magnoliopsida</taxon>
        <taxon>Liliopsida</taxon>
        <taxon>Araceae</taxon>
        <taxon>Lemnoideae</taxon>
        <taxon>Spirodela</taxon>
    </lineage>
</organism>
<name>A0A7I8KNU0_SPIIN</name>
<dbReference type="InterPro" id="IPR001938">
    <property type="entry name" value="Thaumatin"/>
</dbReference>
<feature type="disulfide bond" evidence="1">
    <location>
        <begin position="32"/>
        <end position="244"/>
    </location>
</feature>
<dbReference type="PIRSF" id="PIRSF002703">
    <property type="entry name" value="Thaumatin"/>
    <property type="match status" value="1"/>
</dbReference>
<evidence type="ECO:0000313" key="4">
    <source>
        <dbReference type="Proteomes" id="UP000663760"/>
    </source>
</evidence>
<feature type="disulfide bond" evidence="1">
    <location>
        <begin position="95"/>
        <end position="101"/>
    </location>
</feature>
<feature type="disulfide bond" evidence="1">
    <location>
        <begin position="155"/>
        <end position="217"/>
    </location>
</feature>
<dbReference type="OrthoDB" id="430315at2759"/>
<dbReference type="Gene3D" id="2.60.110.10">
    <property type="entry name" value="Thaumatin"/>
    <property type="match status" value="1"/>
</dbReference>
<proteinExistence type="predicted"/>